<comment type="caution">
    <text evidence="1">The sequence shown here is derived from an EMBL/GenBank/DDBJ whole genome shotgun (WGS) entry which is preliminary data.</text>
</comment>
<protein>
    <submittedName>
        <fullName evidence="1">Uncharacterized protein</fullName>
    </submittedName>
</protein>
<dbReference type="AlphaFoldDB" id="A0A225DYX3"/>
<proteinExistence type="predicted"/>
<accession>A0A225DYX3</accession>
<evidence type="ECO:0000313" key="2">
    <source>
        <dbReference type="Proteomes" id="UP000214646"/>
    </source>
</evidence>
<dbReference type="Proteomes" id="UP000214646">
    <property type="component" value="Unassembled WGS sequence"/>
</dbReference>
<organism evidence="1 2">
    <name type="scientific">Fimbriiglobus ruber</name>
    <dbReference type="NCBI Taxonomy" id="1908690"/>
    <lineage>
        <taxon>Bacteria</taxon>
        <taxon>Pseudomonadati</taxon>
        <taxon>Planctomycetota</taxon>
        <taxon>Planctomycetia</taxon>
        <taxon>Gemmatales</taxon>
        <taxon>Gemmataceae</taxon>
        <taxon>Fimbriiglobus</taxon>
    </lineage>
</organism>
<keyword evidence="2" id="KW-1185">Reference proteome</keyword>
<name>A0A225DYX3_9BACT</name>
<evidence type="ECO:0000313" key="1">
    <source>
        <dbReference type="EMBL" id="OWK42936.1"/>
    </source>
</evidence>
<sequence length="87" mass="9603">MVIASVGYDKMNFASFIIVPRSAVGAYPTALSLAEAVVEKKVKGAVVFPLEGREEVPEWHSPELTIDYQLQRKTNRGDAPIELVRTT</sequence>
<gene>
    <name evidence="1" type="ORF">FRUB_02535</name>
</gene>
<dbReference type="EMBL" id="NIDE01000004">
    <property type="protein sequence ID" value="OWK42936.1"/>
    <property type="molecule type" value="Genomic_DNA"/>
</dbReference>
<reference evidence="2" key="1">
    <citation type="submission" date="2017-06" db="EMBL/GenBank/DDBJ databases">
        <title>Genome analysis of Fimbriiglobus ruber SP5, the first member of the order Planctomycetales with confirmed chitinolytic capability.</title>
        <authorList>
            <person name="Ravin N.V."/>
            <person name="Rakitin A.L."/>
            <person name="Ivanova A.A."/>
            <person name="Beletsky A.V."/>
            <person name="Kulichevskaya I.S."/>
            <person name="Mardanov A.V."/>
            <person name="Dedysh S.N."/>
        </authorList>
    </citation>
    <scope>NUCLEOTIDE SEQUENCE [LARGE SCALE GENOMIC DNA]</scope>
    <source>
        <strain evidence="2">SP5</strain>
    </source>
</reference>